<dbReference type="SUPFAM" id="SSF116734">
    <property type="entry name" value="DNA methylase specificity domain"/>
    <property type="match status" value="2"/>
</dbReference>
<dbReference type="SMART" id="SM00530">
    <property type="entry name" value="HTH_XRE"/>
    <property type="match status" value="1"/>
</dbReference>
<evidence type="ECO:0000259" key="6">
    <source>
        <dbReference type="SMART" id="SM00530"/>
    </source>
</evidence>
<dbReference type="Proteomes" id="UP001623660">
    <property type="component" value="Unassembled WGS sequence"/>
</dbReference>
<keyword evidence="7" id="KW-0255">Endonuclease</keyword>
<dbReference type="CDD" id="cd00093">
    <property type="entry name" value="HTH_XRE"/>
    <property type="match status" value="1"/>
</dbReference>
<keyword evidence="5" id="KW-0175">Coiled coil</keyword>
<dbReference type="SUPFAM" id="SSF47413">
    <property type="entry name" value="lambda repressor-like DNA-binding domains"/>
    <property type="match status" value="1"/>
</dbReference>
<keyword evidence="7" id="KW-0378">Hydrolase</keyword>
<dbReference type="Pfam" id="PF01420">
    <property type="entry name" value="Methylase_S"/>
    <property type="match status" value="1"/>
</dbReference>
<dbReference type="InterPro" id="IPR010982">
    <property type="entry name" value="Lambda_DNA-bd_dom_sf"/>
</dbReference>
<evidence type="ECO:0000256" key="4">
    <source>
        <dbReference type="ARBA" id="ARBA00038652"/>
    </source>
</evidence>
<sequence>MIQLSFPTQKLKKYITRINIKLKDTDYKQDDLTVYGVTNKEGITITGNQASDDLSNYLILKENEFAYNPYRVNVGSLGLAPKKFIGLVSPAYIVFKTTEKLNAEFLYYYLKSSLGLNLIKWYGDRGGVRSALRYNDLCEIDIPGLSLEQQIILLNKMKLINVELGEFNNEIIYQEEKIFKLRQSILQEAVQGKLVPQDPNDESASVLLQKIKEEKKKLIKERKLKKEEPLPPITEDGIPFELPKGWGWVRLGEVTSILRGSSPRPKGDRRYFSEAETSYHWITISDITNFSKGNILYKTREYLTLEGSLKSTYVRNNEIIIAVSGSTAGKSCITGIDGYIYDGLGVIRLFSKGIHEKYLELFIKQLYIFINNSKVGSAFPNINTDKLKKIMFPLPPLNEQKLIIQKVNQLMSLCNELEKNMEQSRRDSELLMQALLQQAFKDTGEADVEISLGEFIKQKRKDKGITVTDMLKLLEGVKSSEYTKIEEGLVKPEKVIVEKIAEVLKLSEIEMKSFKKLKIKANMDEYSGLDHEFQIAARRVKKN</sequence>
<accession>A0ABW8SFN8</accession>
<dbReference type="Gene3D" id="3.90.220.20">
    <property type="entry name" value="DNA methylase specificity domains"/>
    <property type="match status" value="2"/>
</dbReference>
<comment type="similarity">
    <text evidence="1">Belongs to the type-I restriction system S methylase family.</text>
</comment>
<dbReference type="PANTHER" id="PTHR43140:SF1">
    <property type="entry name" value="TYPE I RESTRICTION ENZYME ECOKI SPECIFICITY SUBUNIT"/>
    <property type="match status" value="1"/>
</dbReference>
<proteinExistence type="inferred from homology"/>
<comment type="caution">
    <text evidence="7">The sequence shown here is derived from an EMBL/GenBank/DDBJ whole genome shotgun (WGS) entry which is preliminary data.</text>
</comment>
<dbReference type="GO" id="GO:0004519">
    <property type="term" value="F:endonuclease activity"/>
    <property type="evidence" value="ECO:0007669"/>
    <property type="project" value="UniProtKB-KW"/>
</dbReference>
<evidence type="ECO:0000256" key="5">
    <source>
        <dbReference type="SAM" id="Coils"/>
    </source>
</evidence>
<keyword evidence="8" id="KW-1185">Reference proteome</keyword>
<feature type="coiled-coil region" evidence="5">
    <location>
        <begin position="407"/>
        <end position="434"/>
    </location>
</feature>
<evidence type="ECO:0000256" key="3">
    <source>
        <dbReference type="ARBA" id="ARBA00023125"/>
    </source>
</evidence>
<dbReference type="RefSeq" id="WP_406790977.1">
    <property type="nucleotide sequence ID" value="NZ_JBJHZX010000005.1"/>
</dbReference>
<name>A0ABW8SFN8_9CLOT</name>
<dbReference type="EMBL" id="JBJHZX010000005">
    <property type="protein sequence ID" value="MFL0194854.1"/>
    <property type="molecule type" value="Genomic_DNA"/>
</dbReference>
<dbReference type="EC" id="3.1.21.-" evidence="7"/>
<dbReference type="Gene3D" id="1.10.260.40">
    <property type="entry name" value="lambda repressor-like DNA-binding domains"/>
    <property type="match status" value="1"/>
</dbReference>
<evidence type="ECO:0000313" key="7">
    <source>
        <dbReference type="EMBL" id="MFL0194854.1"/>
    </source>
</evidence>
<dbReference type="PANTHER" id="PTHR43140">
    <property type="entry name" value="TYPE-1 RESTRICTION ENZYME ECOKI SPECIFICITY PROTEIN"/>
    <property type="match status" value="1"/>
</dbReference>
<organism evidence="7 8">
    <name type="scientific">Candidatus Clostridium eludens</name>
    <dbReference type="NCBI Taxonomy" id="3381663"/>
    <lineage>
        <taxon>Bacteria</taxon>
        <taxon>Bacillati</taxon>
        <taxon>Bacillota</taxon>
        <taxon>Clostridia</taxon>
        <taxon>Eubacteriales</taxon>
        <taxon>Clostridiaceae</taxon>
        <taxon>Clostridium</taxon>
    </lineage>
</organism>
<comment type="subunit">
    <text evidence="4">The methyltransferase is composed of M and S polypeptides.</text>
</comment>
<dbReference type="InterPro" id="IPR051212">
    <property type="entry name" value="Type-I_RE_S_subunit"/>
</dbReference>
<keyword evidence="7" id="KW-0540">Nuclease</keyword>
<dbReference type="InterPro" id="IPR001387">
    <property type="entry name" value="Cro/C1-type_HTH"/>
</dbReference>
<evidence type="ECO:0000256" key="2">
    <source>
        <dbReference type="ARBA" id="ARBA00022747"/>
    </source>
</evidence>
<reference evidence="7 8" key="1">
    <citation type="submission" date="2024-11" db="EMBL/GenBank/DDBJ databases">
        <authorList>
            <person name="Heng Y.C."/>
            <person name="Lim A.C.H."/>
            <person name="Lee J.K.Y."/>
            <person name="Kittelmann S."/>
        </authorList>
    </citation>
    <scope>NUCLEOTIDE SEQUENCE [LARGE SCALE GENOMIC DNA]</scope>
    <source>
        <strain evidence="7 8">WILCCON 0269</strain>
    </source>
</reference>
<dbReference type="GO" id="GO:0016787">
    <property type="term" value="F:hydrolase activity"/>
    <property type="evidence" value="ECO:0007669"/>
    <property type="project" value="UniProtKB-KW"/>
</dbReference>
<evidence type="ECO:0000313" key="8">
    <source>
        <dbReference type="Proteomes" id="UP001623660"/>
    </source>
</evidence>
<protein>
    <submittedName>
        <fullName evidence="7">Restriction endonuclease subunit S</fullName>
        <ecNumber evidence="7">3.1.21.-</ecNumber>
    </submittedName>
</protein>
<evidence type="ECO:0000256" key="1">
    <source>
        <dbReference type="ARBA" id="ARBA00010923"/>
    </source>
</evidence>
<dbReference type="InterPro" id="IPR044946">
    <property type="entry name" value="Restrct_endonuc_typeI_TRD_sf"/>
</dbReference>
<feature type="domain" description="HTH cro/C1-type" evidence="6">
    <location>
        <begin position="455"/>
        <end position="511"/>
    </location>
</feature>
<dbReference type="InterPro" id="IPR000055">
    <property type="entry name" value="Restrct_endonuc_typeI_TRD"/>
</dbReference>
<keyword evidence="3" id="KW-0238">DNA-binding</keyword>
<gene>
    <name evidence="7" type="ORF">ACJDU8_04595</name>
</gene>
<keyword evidence="2" id="KW-0680">Restriction system</keyword>